<dbReference type="Gene3D" id="3.30.565.10">
    <property type="entry name" value="Histidine kinase-like ATPase, C-terminal domain"/>
    <property type="match status" value="1"/>
</dbReference>
<name>A0A6N6M9H2_9FLAO</name>
<dbReference type="EC" id="2.7.13.3" evidence="2"/>
<proteinExistence type="predicted"/>
<sequence length="398" mass="45250">MTDQKDEASQQREEELKMYSILDTLPEEDYDNITRIASEICETKISLISFLDTNRQWFKSHHGTEIEETPIEHSFCRHAIKNKDDLYIVPDARIDEKFKDNPFVTGDSNIVFYAGVPLTSENGTPLGTLCVIDEKPKELTKSQTSSLKALANQVINLLKLRKNKTQLEESVRSLELKNEELEQFAYVAAHDIKSPLNNILSLSSMISSSKSNSLDDETKEMIGYIEESSGKLKKLVDGLLEYSKADNYLKTERETIKAVDFKNDILSFYLDDDQSKVTFNCEPDNLFTNKVALQQILLNLIGNSIKYNDKEQTKINITITEDPKHYYFDVSDNGPGIPKDHQKKIFDIFHRVKMDHEDDSGHGIGLATVKKLVTSLGGEIEVHSKEGEGATFKFYISK</sequence>
<dbReference type="Proteomes" id="UP000435357">
    <property type="component" value="Unassembled WGS sequence"/>
</dbReference>
<evidence type="ECO:0000256" key="4">
    <source>
        <dbReference type="ARBA" id="ARBA00022679"/>
    </source>
</evidence>
<dbReference type="InterPro" id="IPR036890">
    <property type="entry name" value="HATPase_C_sf"/>
</dbReference>
<dbReference type="CDD" id="cd00075">
    <property type="entry name" value="HATPase"/>
    <property type="match status" value="1"/>
</dbReference>
<dbReference type="InterPro" id="IPR003594">
    <property type="entry name" value="HATPase_dom"/>
</dbReference>
<dbReference type="InterPro" id="IPR029016">
    <property type="entry name" value="GAF-like_dom_sf"/>
</dbReference>
<comment type="caution">
    <text evidence="9">The sequence shown here is derived from an EMBL/GenBank/DDBJ whole genome shotgun (WGS) entry which is preliminary data.</text>
</comment>
<feature type="coiled-coil region" evidence="7">
    <location>
        <begin position="157"/>
        <end position="184"/>
    </location>
</feature>
<keyword evidence="6" id="KW-0902">Two-component regulatory system</keyword>
<keyword evidence="10" id="KW-1185">Reference proteome</keyword>
<comment type="catalytic activity">
    <reaction evidence="1">
        <text>ATP + protein L-histidine = ADP + protein N-phospho-L-histidine.</text>
        <dbReference type="EC" id="2.7.13.3"/>
    </reaction>
</comment>
<dbReference type="InterPro" id="IPR050736">
    <property type="entry name" value="Sensor_HK_Regulatory"/>
</dbReference>
<dbReference type="InterPro" id="IPR003018">
    <property type="entry name" value="GAF"/>
</dbReference>
<evidence type="ECO:0000256" key="2">
    <source>
        <dbReference type="ARBA" id="ARBA00012438"/>
    </source>
</evidence>
<evidence type="ECO:0000313" key="9">
    <source>
        <dbReference type="EMBL" id="KAB1065736.1"/>
    </source>
</evidence>
<organism evidence="9 10">
    <name type="scientific">Salibacter halophilus</name>
    <dbReference type="NCBI Taxonomy" id="1803916"/>
    <lineage>
        <taxon>Bacteria</taxon>
        <taxon>Pseudomonadati</taxon>
        <taxon>Bacteroidota</taxon>
        <taxon>Flavobacteriia</taxon>
        <taxon>Flavobacteriales</taxon>
        <taxon>Salibacteraceae</taxon>
        <taxon>Salibacter</taxon>
    </lineage>
</organism>
<evidence type="ECO:0000256" key="1">
    <source>
        <dbReference type="ARBA" id="ARBA00000085"/>
    </source>
</evidence>
<dbReference type="AlphaFoldDB" id="A0A6N6M9H2"/>
<gene>
    <name evidence="9" type="ORF">F3059_03500</name>
</gene>
<evidence type="ECO:0000256" key="6">
    <source>
        <dbReference type="ARBA" id="ARBA00023012"/>
    </source>
</evidence>
<protein>
    <recommendedName>
        <fullName evidence="2">histidine kinase</fullName>
        <ecNumber evidence="2">2.7.13.3</ecNumber>
    </recommendedName>
</protein>
<dbReference type="PRINTS" id="PR00344">
    <property type="entry name" value="BCTRLSENSOR"/>
</dbReference>
<dbReference type="PANTHER" id="PTHR43711:SF31">
    <property type="entry name" value="HISTIDINE KINASE"/>
    <property type="match status" value="1"/>
</dbReference>
<feature type="domain" description="Histidine kinase" evidence="8">
    <location>
        <begin position="187"/>
        <end position="398"/>
    </location>
</feature>
<dbReference type="Gene3D" id="1.10.287.130">
    <property type="match status" value="1"/>
</dbReference>
<dbReference type="GO" id="GO:0000155">
    <property type="term" value="F:phosphorelay sensor kinase activity"/>
    <property type="evidence" value="ECO:0007669"/>
    <property type="project" value="InterPro"/>
</dbReference>
<keyword evidence="3" id="KW-0597">Phosphoprotein</keyword>
<reference evidence="9 10" key="1">
    <citation type="submission" date="2019-09" db="EMBL/GenBank/DDBJ databases">
        <title>Genomes of Cryomorphaceae.</title>
        <authorList>
            <person name="Bowman J.P."/>
        </authorList>
    </citation>
    <scope>NUCLEOTIDE SEQUENCE [LARGE SCALE GENOMIC DNA]</scope>
    <source>
        <strain evidence="9 10">KCTC 52047</strain>
    </source>
</reference>
<evidence type="ECO:0000256" key="5">
    <source>
        <dbReference type="ARBA" id="ARBA00022777"/>
    </source>
</evidence>
<dbReference type="PROSITE" id="PS50109">
    <property type="entry name" value="HIS_KIN"/>
    <property type="match status" value="1"/>
</dbReference>
<dbReference type="Gene3D" id="3.30.450.40">
    <property type="match status" value="1"/>
</dbReference>
<dbReference type="InterPro" id="IPR003661">
    <property type="entry name" value="HisK_dim/P_dom"/>
</dbReference>
<dbReference type="CDD" id="cd00082">
    <property type="entry name" value="HisKA"/>
    <property type="match status" value="1"/>
</dbReference>
<dbReference type="InterPro" id="IPR005467">
    <property type="entry name" value="His_kinase_dom"/>
</dbReference>
<dbReference type="Pfam" id="PF01590">
    <property type="entry name" value="GAF"/>
    <property type="match status" value="1"/>
</dbReference>
<keyword evidence="4" id="KW-0808">Transferase</keyword>
<keyword evidence="5 9" id="KW-0418">Kinase</keyword>
<dbReference type="EMBL" id="WACR01000002">
    <property type="protein sequence ID" value="KAB1065736.1"/>
    <property type="molecule type" value="Genomic_DNA"/>
</dbReference>
<dbReference type="SMART" id="SM00388">
    <property type="entry name" value="HisKA"/>
    <property type="match status" value="1"/>
</dbReference>
<dbReference type="OrthoDB" id="9811889at2"/>
<dbReference type="SMART" id="SM00065">
    <property type="entry name" value="GAF"/>
    <property type="match status" value="1"/>
</dbReference>
<dbReference type="SUPFAM" id="SSF55781">
    <property type="entry name" value="GAF domain-like"/>
    <property type="match status" value="1"/>
</dbReference>
<dbReference type="Pfam" id="PF02518">
    <property type="entry name" value="HATPase_c"/>
    <property type="match status" value="1"/>
</dbReference>
<accession>A0A6N6M9H2</accession>
<dbReference type="SMART" id="SM00387">
    <property type="entry name" value="HATPase_c"/>
    <property type="match status" value="1"/>
</dbReference>
<dbReference type="Pfam" id="PF00512">
    <property type="entry name" value="HisKA"/>
    <property type="match status" value="1"/>
</dbReference>
<dbReference type="SUPFAM" id="SSF55874">
    <property type="entry name" value="ATPase domain of HSP90 chaperone/DNA topoisomerase II/histidine kinase"/>
    <property type="match status" value="1"/>
</dbReference>
<evidence type="ECO:0000256" key="3">
    <source>
        <dbReference type="ARBA" id="ARBA00022553"/>
    </source>
</evidence>
<keyword evidence="7" id="KW-0175">Coiled coil</keyword>
<evidence type="ECO:0000256" key="7">
    <source>
        <dbReference type="SAM" id="Coils"/>
    </source>
</evidence>
<evidence type="ECO:0000313" key="10">
    <source>
        <dbReference type="Proteomes" id="UP000435357"/>
    </source>
</evidence>
<dbReference type="SUPFAM" id="SSF47384">
    <property type="entry name" value="Homodimeric domain of signal transducing histidine kinase"/>
    <property type="match status" value="1"/>
</dbReference>
<evidence type="ECO:0000259" key="8">
    <source>
        <dbReference type="PROSITE" id="PS50109"/>
    </source>
</evidence>
<dbReference type="InterPro" id="IPR036097">
    <property type="entry name" value="HisK_dim/P_sf"/>
</dbReference>
<dbReference type="InterPro" id="IPR004358">
    <property type="entry name" value="Sig_transdc_His_kin-like_C"/>
</dbReference>
<dbReference type="PANTHER" id="PTHR43711">
    <property type="entry name" value="TWO-COMPONENT HISTIDINE KINASE"/>
    <property type="match status" value="1"/>
</dbReference>
<dbReference type="RefSeq" id="WP_151166561.1">
    <property type="nucleotide sequence ID" value="NZ_WACR01000002.1"/>
</dbReference>